<organism evidence="2 3">
    <name type="scientific">Acropora cervicornis</name>
    <name type="common">Staghorn coral</name>
    <dbReference type="NCBI Taxonomy" id="6130"/>
    <lineage>
        <taxon>Eukaryota</taxon>
        <taxon>Metazoa</taxon>
        <taxon>Cnidaria</taxon>
        <taxon>Anthozoa</taxon>
        <taxon>Hexacorallia</taxon>
        <taxon>Scleractinia</taxon>
        <taxon>Astrocoeniina</taxon>
        <taxon>Acroporidae</taxon>
        <taxon>Acropora</taxon>
    </lineage>
</organism>
<evidence type="ECO:0000313" key="2">
    <source>
        <dbReference type="EMBL" id="KAK2563394.1"/>
    </source>
</evidence>
<dbReference type="InterPro" id="IPR045886">
    <property type="entry name" value="ThiF/MoeB/HesA"/>
</dbReference>
<accession>A0AAD9QLL9</accession>
<sequence>MGSIPLRKKNPPVEGVSTSVNHYTMHEVEDQRKVVCFLQPNFTDVLKNNDGSGKRFSVTAFDDCDTIHVRVLLGERPTSKSDPERRVGFKVFKELPEAKEILNIASSLISTLPPLDEPQIAILISEDDHVRVCLRPKASGPLEIAAVLRQPRKEKLYSRSHGILESSLLEDRKVAVVGLGSGGSQVVIELAKAGVGKFVLVDFDRIELHNIVRHVCGLSDLGRLKTNVMRDRVLDKNPFAEVETHNTNINNLEDARRILQGCDIIIAATDNIRSRLNINTLSIELGIVTLYGKCAVRAAGGEVLRVRPKDGPCFSCIYGSASMEAIQEEMSSFRQAREANPPYVGDDEVKATIQVGLSSDINPISNMLVKLALVELCRGKDSALKALETDLQASYYMWANRREQQFAGYAAEGFHRFDRPAILRWYPLEKDRNSDCKTCQDLQVSEENVGFFA</sequence>
<gene>
    <name evidence="2" type="ORF">P5673_013090</name>
</gene>
<dbReference type="GO" id="GO:0061504">
    <property type="term" value="P:cyclic threonylcarbamoyladenosine biosynthetic process"/>
    <property type="evidence" value="ECO:0007669"/>
    <property type="project" value="TreeGrafter"/>
</dbReference>
<dbReference type="PANTHER" id="PTHR43267">
    <property type="entry name" value="TRNA THREONYLCARBAMOYLADENOSINE DEHYDRATASE"/>
    <property type="match status" value="1"/>
</dbReference>
<dbReference type="InterPro" id="IPR000594">
    <property type="entry name" value="ThiF_NAD_FAD-bd"/>
</dbReference>
<evidence type="ECO:0000259" key="1">
    <source>
        <dbReference type="Pfam" id="PF00899"/>
    </source>
</evidence>
<keyword evidence="3" id="KW-1185">Reference proteome</keyword>
<dbReference type="EMBL" id="JARQWQ010000025">
    <property type="protein sequence ID" value="KAK2563394.1"/>
    <property type="molecule type" value="Genomic_DNA"/>
</dbReference>
<dbReference type="PANTHER" id="PTHR43267:SF3">
    <property type="entry name" value="THIF PROTEIN"/>
    <property type="match status" value="1"/>
</dbReference>
<dbReference type="SUPFAM" id="SSF69572">
    <property type="entry name" value="Activating enzymes of the ubiquitin-like proteins"/>
    <property type="match status" value="1"/>
</dbReference>
<dbReference type="AlphaFoldDB" id="A0AAD9QLL9"/>
<comment type="caution">
    <text evidence="2">The sequence shown here is derived from an EMBL/GenBank/DDBJ whole genome shotgun (WGS) entry which is preliminary data.</text>
</comment>
<dbReference type="InterPro" id="IPR035985">
    <property type="entry name" value="Ubiquitin-activating_enz"/>
</dbReference>
<dbReference type="Proteomes" id="UP001249851">
    <property type="component" value="Unassembled WGS sequence"/>
</dbReference>
<evidence type="ECO:0000313" key="3">
    <source>
        <dbReference type="Proteomes" id="UP001249851"/>
    </source>
</evidence>
<dbReference type="GO" id="GO:0008641">
    <property type="term" value="F:ubiquitin-like modifier activating enzyme activity"/>
    <property type="evidence" value="ECO:0007669"/>
    <property type="project" value="InterPro"/>
</dbReference>
<proteinExistence type="predicted"/>
<reference evidence="2" key="2">
    <citation type="journal article" date="2023" name="Science">
        <title>Genomic signatures of disease resistance in endangered staghorn corals.</title>
        <authorList>
            <person name="Vollmer S.V."/>
            <person name="Selwyn J.D."/>
            <person name="Despard B.A."/>
            <person name="Roesel C.L."/>
        </authorList>
    </citation>
    <scope>NUCLEOTIDE SEQUENCE</scope>
    <source>
        <strain evidence="2">K2</strain>
    </source>
</reference>
<dbReference type="Pfam" id="PF00899">
    <property type="entry name" value="ThiF"/>
    <property type="match status" value="1"/>
</dbReference>
<protein>
    <recommendedName>
        <fullName evidence="1">THIF-type NAD/FAD binding fold domain-containing protein</fullName>
    </recommendedName>
</protein>
<dbReference type="GO" id="GO:0061503">
    <property type="term" value="F:tRNA threonylcarbamoyladenosine dehydratase"/>
    <property type="evidence" value="ECO:0007669"/>
    <property type="project" value="TreeGrafter"/>
</dbReference>
<dbReference type="Gene3D" id="3.40.50.720">
    <property type="entry name" value="NAD(P)-binding Rossmann-like Domain"/>
    <property type="match status" value="1"/>
</dbReference>
<name>A0AAD9QLL9_ACRCE</name>
<feature type="domain" description="THIF-type NAD/FAD binding fold" evidence="1">
    <location>
        <begin position="169"/>
        <end position="321"/>
    </location>
</feature>
<reference evidence="2" key="1">
    <citation type="journal article" date="2023" name="G3 (Bethesda)">
        <title>Whole genome assembly and annotation of the endangered Caribbean coral Acropora cervicornis.</title>
        <authorList>
            <person name="Selwyn J.D."/>
            <person name="Vollmer S.V."/>
        </authorList>
    </citation>
    <scope>NUCLEOTIDE SEQUENCE</scope>
    <source>
        <strain evidence="2">K2</strain>
    </source>
</reference>